<feature type="chain" id="PRO_5034083151" description="AA1-like domain-containing protein" evidence="1">
    <location>
        <begin position="22"/>
        <end position="107"/>
    </location>
</feature>
<keyword evidence="3" id="KW-1185">Reference proteome</keyword>
<protein>
    <recommendedName>
        <fullName evidence="4">AA1-like domain-containing protein</fullName>
    </recommendedName>
</protein>
<feature type="signal peptide" evidence="1">
    <location>
        <begin position="1"/>
        <end position="21"/>
    </location>
</feature>
<dbReference type="Proteomes" id="UP000605986">
    <property type="component" value="Unassembled WGS sequence"/>
</dbReference>
<comment type="caution">
    <text evidence="2">The sequence shown here is derived from an EMBL/GenBank/DDBJ whole genome shotgun (WGS) entry which is preliminary data.</text>
</comment>
<evidence type="ECO:0000313" key="3">
    <source>
        <dbReference type="Proteomes" id="UP000605986"/>
    </source>
</evidence>
<organism evidence="2 3">
    <name type="scientific">Fusarium austroafricanum</name>
    <dbReference type="NCBI Taxonomy" id="2364996"/>
    <lineage>
        <taxon>Eukaryota</taxon>
        <taxon>Fungi</taxon>
        <taxon>Dikarya</taxon>
        <taxon>Ascomycota</taxon>
        <taxon>Pezizomycotina</taxon>
        <taxon>Sordariomycetes</taxon>
        <taxon>Hypocreomycetidae</taxon>
        <taxon>Hypocreales</taxon>
        <taxon>Nectriaceae</taxon>
        <taxon>Fusarium</taxon>
        <taxon>Fusarium concolor species complex</taxon>
    </lineage>
</organism>
<accession>A0A8H4JVE5</accession>
<evidence type="ECO:0008006" key="4">
    <source>
        <dbReference type="Google" id="ProtNLM"/>
    </source>
</evidence>
<name>A0A8H4JVE5_9HYPO</name>
<dbReference type="AlphaFoldDB" id="A0A8H4JVE5"/>
<sequence>MKFTLFTDAALAIPFITGALATPTPDGPAAKRADCSLTVRYVKVWVESGLDRYRMTLITTPRNDRHLEVYCNIAQNGIDFGSNIQCFWEDGAYYIDISQARGPAGHQ</sequence>
<gene>
    <name evidence="2" type="ORF">F53441_12929</name>
</gene>
<dbReference type="OrthoDB" id="4978380at2759"/>
<evidence type="ECO:0000256" key="1">
    <source>
        <dbReference type="SAM" id="SignalP"/>
    </source>
</evidence>
<reference evidence="2" key="1">
    <citation type="submission" date="2020-01" db="EMBL/GenBank/DDBJ databases">
        <title>Identification and distribution of gene clusters putatively required for synthesis of sphingolipid metabolism inhibitors in phylogenetically diverse species of the filamentous fungus Fusarium.</title>
        <authorList>
            <person name="Kim H.-S."/>
            <person name="Busman M."/>
            <person name="Brown D.W."/>
            <person name="Divon H."/>
            <person name="Uhlig S."/>
            <person name="Proctor R.H."/>
        </authorList>
    </citation>
    <scope>NUCLEOTIDE SEQUENCE</scope>
    <source>
        <strain evidence="2">NRRL 53441</strain>
    </source>
</reference>
<dbReference type="EMBL" id="JAADJG010000747">
    <property type="protein sequence ID" value="KAF4437788.1"/>
    <property type="molecule type" value="Genomic_DNA"/>
</dbReference>
<proteinExistence type="predicted"/>
<keyword evidence="1" id="KW-0732">Signal</keyword>
<evidence type="ECO:0000313" key="2">
    <source>
        <dbReference type="EMBL" id="KAF4437788.1"/>
    </source>
</evidence>